<feature type="compositionally biased region" description="Pro residues" evidence="2">
    <location>
        <begin position="64"/>
        <end position="77"/>
    </location>
</feature>
<dbReference type="PANTHER" id="PTHR16255:SF4">
    <property type="entry name" value="SPORULATION PROTEIN RMD8"/>
    <property type="match status" value="1"/>
</dbReference>
<dbReference type="GO" id="GO:0005739">
    <property type="term" value="C:mitochondrion"/>
    <property type="evidence" value="ECO:0007669"/>
    <property type="project" value="UniProtKB-ARBA"/>
</dbReference>
<comment type="caution">
    <text evidence="4">The sequence shown here is derived from an EMBL/GenBank/DDBJ whole genome shotgun (WGS) entry which is preliminary data.</text>
</comment>
<keyword evidence="5" id="KW-1185">Reference proteome</keyword>
<dbReference type="InterPro" id="IPR003734">
    <property type="entry name" value="DUF155"/>
</dbReference>
<proteinExistence type="inferred from homology"/>
<dbReference type="AlphaFoldDB" id="A0A9P1HB25"/>
<evidence type="ECO:0000256" key="1">
    <source>
        <dbReference type="ARBA" id="ARBA00008306"/>
    </source>
</evidence>
<dbReference type="PANTHER" id="PTHR16255">
    <property type="entry name" value="REQUIRED FOR MEIOTIC NUCLEAR DIVISION PROTEIN 1 HOMOLOG"/>
    <property type="match status" value="1"/>
</dbReference>
<comment type="similarity">
    <text evidence="1">Belongs to the RMD1/sif2 family.</text>
</comment>
<reference evidence="4" key="1">
    <citation type="submission" date="2022-11" db="EMBL/GenBank/DDBJ databases">
        <authorList>
            <person name="Scott C."/>
            <person name="Bruce N."/>
        </authorList>
    </citation>
    <scope>NUCLEOTIDE SEQUENCE</scope>
</reference>
<dbReference type="Pfam" id="PF02582">
    <property type="entry name" value="DUF155"/>
    <property type="match status" value="1"/>
</dbReference>
<sequence>MSSGLFGPPADRRRLILRSAPNPIPPQTPNPRQTHTGASTLPMRHISLDRILQGSSDIPSGQPRTPPRPRVPRPQPPLTRRVSGSRGLPHAVSRTGQHIPSRTTKLSEKLVLLPEADEDDIPEDGDYAERLPKVQRTEKVSRLTAYCTAQSFNMKQTTEFLKQHHEARTKLYDDCLYVIYALPLLPGSDGYRVRSRAVMRTPGTGKTVVDLEIERRTGGHDSQTHNHHGYPNGNDHEGAMDDNMSYGSEATSPNPVNRLVTDAKNFAEMFVFSYGVVVFWNFTENQERDVLADLTFAENKTGAALLNRPLDQDDYETEEFHFEYNPEARQPRIFNDMITLLPRFDHMIKLTISHAIAQSTKLCFFEERMSQTMLNAQHVPKDLAQTGILKMGRTEIVRILGQLFKSRVDINLSSVVLDVPNFFWDAEPTLHPLYAATREYLEIDHRTKVLNERCRVFLDLAEVLASSVSDSKMSHITWIIIILIAISIAVTREGGGGGGGDRPEARPLALLENDTLSTDLTRSLPHLAVVGPDGTPPASDRAAVEAEMGRLLGGMTVEELRRWTAILSDEQMEGICGGSAFRSELKRL</sequence>
<dbReference type="InterPro" id="IPR051624">
    <property type="entry name" value="RMD1/Sad1-interacting"/>
</dbReference>
<feature type="region of interest" description="Disordered" evidence="2">
    <location>
        <begin position="216"/>
        <end position="251"/>
    </location>
</feature>
<dbReference type="EMBL" id="CALLCH030000019">
    <property type="protein sequence ID" value="CAI4219347.1"/>
    <property type="molecule type" value="Genomic_DNA"/>
</dbReference>
<name>A0A9P1HB25_9PEZI</name>
<feature type="region of interest" description="Disordered" evidence="2">
    <location>
        <begin position="1"/>
        <end position="38"/>
    </location>
</feature>
<evidence type="ECO:0000313" key="4">
    <source>
        <dbReference type="EMBL" id="CAI4219347.1"/>
    </source>
</evidence>
<dbReference type="Proteomes" id="UP000838763">
    <property type="component" value="Unassembled WGS sequence"/>
</dbReference>
<gene>
    <name evidence="4" type="ORF">PPNO1_LOCUS8914</name>
</gene>
<feature type="domain" description="DUF155" evidence="3">
    <location>
        <begin position="269"/>
        <end position="451"/>
    </location>
</feature>
<evidence type="ECO:0000259" key="3">
    <source>
        <dbReference type="Pfam" id="PF02582"/>
    </source>
</evidence>
<protein>
    <recommendedName>
        <fullName evidence="3">DUF155 domain-containing protein</fullName>
    </recommendedName>
</protein>
<accession>A0A9P1HB25</accession>
<organism evidence="4 5">
    <name type="scientific">Parascedosporium putredinis</name>
    <dbReference type="NCBI Taxonomy" id="1442378"/>
    <lineage>
        <taxon>Eukaryota</taxon>
        <taxon>Fungi</taxon>
        <taxon>Dikarya</taxon>
        <taxon>Ascomycota</taxon>
        <taxon>Pezizomycotina</taxon>
        <taxon>Sordariomycetes</taxon>
        <taxon>Hypocreomycetidae</taxon>
        <taxon>Microascales</taxon>
        <taxon>Microascaceae</taxon>
        <taxon>Parascedosporium</taxon>
    </lineage>
</organism>
<feature type="region of interest" description="Disordered" evidence="2">
    <location>
        <begin position="53"/>
        <end position="101"/>
    </location>
</feature>
<evidence type="ECO:0000256" key="2">
    <source>
        <dbReference type="SAM" id="MobiDB-lite"/>
    </source>
</evidence>
<dbReference type="OrthoDB" id="18302at2759"/>
<evidence type="ECO:0000313" key="5">
    <source>
        <dbReference type="Proteomes" id="UP000838763"/>
    </source>
</evidence>